<protein>
    <recommendedName>
        <fullName evidence="6">Prokaryotic-type class I peptide chain release factors domain-containing protein</fullName>
    </recommendedName>
</protein>
<dbReference type="SUPFAM" id="SSF75620">
    <property type="entry name" value="Release factor"/>
    <property type="match status" value="1"/>
</dbReference>
<name>A0A7S3DBU5_9EUKA</name>
<gene>
    <name evidence="7" type="ORF">PBIL07802_LOCUS14559</name>
    <name evidence="8" type="ORF">PBIL07802_LOCUS14560</name>
</gene>
<feature type="compositionally biased region" description="Basic residues" evidence="5">
    <location>
        <begin position="266"/>
        <end position="275"/>
    </location>
</feature>
<keyword evidence="4" id="KW-0496">Mitochondrion</keyword>
<reference evidence="7" key="1">
    <citation type="submission" date="2021-01" db="EMBL/GenBank/DDBJ databases">
        <authorList>
            <person name="Corre E."/>
            <person name="Pelletier E."/>
            <person name="Niang G."/>
            <person name="Scheremetjew M."/>
            <person name="Finn R."/>
            <person name="Kale V."/>
            <person name="Holt S."/>
            <person name="Cochrane G."/>
            <person name="Meng A."/>
            <person name="Brown T."/>
            <person name="Cohen L."/>
        </authorList>
    </citation>
    <scope>NUCLEOTIDE SEQUENCE</scope>
    <source>
        <strain evidence="7">NIES-2562</strain>
    </source>
</reference>
<dbReference type="InterPro" id="IPR045853">
    <property type="entry name" value="Pep_chain_release_fac_I_sf"/>
</dbReference>
<feature type="region of interest" description="Disordered" evidence="5">
    <location>
        <begin position="225"/>
        <end position="293"/>
    </location>
</feature>
<organism evidence="7">
    <name type="scientific">Palpitomonas bilix</name>
    <dbReference type="NCBI Taxonomy" id="652834"/>
    <lineage>
        <taxon>Eukaryota</taxon>
        <taxon>Eukaryota incertae sedis</taxon>
    </lineage>
</organism>
<dbReference type="Gene3D" id="3.30.160.20">
    <property type="match status" value="1"/>
</dbReference>
<evidence type="ECO:0000256" key="1">
    <source>
        <dbReference type="ARBA" id="ARBA00004173"/>
    </source>
</evidence>
<comment type="subcellular location">
    <subcellularLocation>
        <location evidence="1">Mitochondrion</location>
    </subcellularLocation>
</comment>
<dbReference type="EMBL" id="HBIB01022319">
    <property type="protein sequence ID" value="CAE0252333.1"/>
    <property type="molecule type" value="Transcribed_RNA"/>
</dbReference>
<evidence type="ECO:0000256" key="3">
    <source>
        <dbReference type="ARBA" id="ARBA00022946"/>
    </source>
</evidence>
<dbReference type="PANTHER" id="PTHR46203">
    <property type="entry name" value="PROBABLE PEPTIDE CHAIN RELEASE FACTOR C12ORF65"/>
    <property type="match status" value="1"/>
</dbReference>
<keyword evidence="3" id="KW-0809">Transit peptide</keyword>
<dbReference type="AlphaFoldDB" id="A0A7S3DBU5"/>
<evidence type="ECO:0000313" key="8">
    <source>
        <dbReference type="EMBL" id="CAE0252333.1"/>
    </source>
</evidence>
<evidence type="ECO:0000256" key="5">
    <source>
        <dbReference type="SAM" id="MobiDB-lite"/>
    </source>
</evidence>
<feature type="compositionally biased region" description="Basic and acidic residues" evidence="5">
    <location>
        <begin position="64"/>
        <end position="77"/>
    </location>
</feature>
<feature type="compositionally biased region" description="Basic residues" evidence="5">
    <location>
        <begin position="236"/>
        <end position="249"/>
    </location>
</feature>
<feature type="domain" description="Prokaryotic-type class I peptide chain release factors" evidence="6">
    <location>
        <begin position="158"/>
        <end position="274"/>
    </location>
</feature>
<dbReference type="GO" id="GO:0005739">
    <property type="term" value="C:mitochondrion"/>
    <property type="evidence" value="ECO:0007669"/>
    <property type="project" value="UniProtKB-SubCell"/>
</dbReference>
<accession>A0A7S3DBU5</accession>
<dbReference type="InterPro" id="IPR000352">
    <property type="entry name" value="Pep_chain_release_fac_I"/>
</dbReference>
<feature type="compositionally biased region" description="Acidic residues" evidence="5">
    <location>
        <begin position="78"/>
        <end position="107"/>
    </location>
</feature>
<evidence type="ECO:0000313" key="7">
    <source>
        <dbReference type="EMBL" id="CAE0252332.1"/>
    </source>
</evidence>
<dbReference type="PANTHER" id="PTHR46203:SF1">
    <property type="entry name" value="MITOCHONDRIAL TRANSLATION RELEASE FACTOR IN RESCUE"/>
    <property type="match status" value="1"/>
</dbReference>
<sequence length="293" mass="34235">MHRTRGAKLIATSLYRHFHRDCARALSCWGPLSHSPRSPFLSFSSRHLARATFRPSFPLLRSASGEREEREENLKVDEVDEEEDDAYLDDNEDWYGDDVQEESDDSESVTKKQEREKAREALLESFREREREQYLSEVEMARDTKSTKFDRKYGRVPVVVNERELDEKFVRGWGKGGQKVNKTSNCVVLTHTPTGIVVKCQATRILPQNRKIARKIMQARLDEVVNGESSKGAIKSMKKRRQKSRRERRRKEEGGDMDGSDDDRRRQSKKDKRKRQIEEEEALLKAFDQKMSP</sequence>
<proteinExistence type="inferred from homology"/>
<evidence type="ECO:0000256" key="4">
    <source>
        <dbReference type="ARBA" id="ARBA00023128"/>
    </source>
</evidence>
<comment type="similarity">
    <text evidence="2">Belongs to the prokaryotic/mitochondrial release factor family.</text>
</comment>
<evidence type="ECO:0000259" key="6">
    <source>
        <dbReference type="Pfam" id="PF00472"/>
    </source>
</evidence>
<feature type="region of interest" description="Disordered" evidence="5">
    <location>
        <begin position="62"/>
        <end position="115"/>
    </location>
</feature>
<dbReference type="GO" id="GO:0003747">
    <property type="term" value="F:translation release factor activity"/>
    <property type="evidence" value="ECO:0007669"/>
    <property type="project" value="InterPro"/>
</dbReference>
<evidence type="ECO:0000256" key="2">
    <source>
        <dbReference type="ARBA" id="ARBA00010835"/>
    </source>
</evidence>
<dbReference type="EMBL" id="HBIB01022316">
    <property type="protein sequence ID" value="CAE0252332.1"/>
    <property type="molecule type" value="Transcribed_RNA"/>
</dbReference>
<dbReference type="InterPro" id="IPR052405">
    <property type="entry name" value="Mito_Transl_Release_Factor"/>
</dbReference>
<dbReference type="Pfam" id="PF00472">
    <property type="entry name" value="RF-1"/>
    <property type="match status" value="1"/>
</dbReference>